<dbReference type="OrthoDB" id="5807896at2759"/>
<evidence type="ECO:0000313" key="2">
    <source>
        <dbReference type="Proteomes" id="UP000050761"/>
    </source>
</evidence>
<keyword evidence="2" id="KW-1185">Reference proteome</keyword>
<dbReference type="AlphaFoldDB" id="A0A183GDT0"/>
<organism evidence="2 3">
    <name type="scientific">Heligmosomoides polygyrus</name>
    <name type="common">Parasitic roundworm</name>
    <dbReference type="NCBI Taxonomy" id="6339"/>
    <lineage>
        <taxon>Eukaryota</taxon>
        <taxon>Metazoa</taxon>
        <taxon>Ecdysozoa</taxon>
        <taxon>Nematoda</taxon>
        <taxon>Chromadorea</taxon>
        <taxon>Rhabditida</taxon>
        <taxon>Rhabditina</taxon>
        <taxon>Rhabditomorpha</taxon>
        <taxon>Strongyloidea</taxon>
        <taxon>Heligmosomidae</taxon>
        <taxon>Heligmosomoides</taxon>
    </lineage>
</organism>
<evidence type="ECO:0000313" key="3">
    <source>
        <dbReference type="WBParaSite" id="HPBE_0002042701-mRNA-1"/>
    </source>
</evidence>
<accession>A0A3P8CMR2</accession>
<sequence length="190" mass="21057">MLHSALKEFVKEPLADGTWKKVVKCLSLKDVDADGVLTRDEEAVILHFLPTQSLSSKELKSICEGLRKANVFGPSSLASFYELCLNLGQTSIVRSAVESSDALSEQCIAMFLNFVAGESEDKDDHLLPSLLTRRFDPRRMANAAARRVTTQNASVLMRKCMDIYVSPKHGDIAEQVSNRPSIPQFEVLSK</sequence>
<proteinExistence type="predicted"/>
<accession>A0A183GDT0</accession>
<gene>
    <name evidence="1" type="ORF">HPBE_LOCUS20426</name>
</gene>
<dbReference type="EMBL" id="UZAH01032138">
    <property type="protein sequence ID" value="VDP19875.1"/>
    <property type="molecule type" value="Genomic_DNA"/>
</dbReference>
<dbReference type="Proteomes" id="UP000050761">
    <property type="component" value="Unassembled WGS sequence"/>
</dbReference>
<protein>
    <submittedName>
        <fullName evidence="3">EF-hand domain-containing protein</fullName>
    </submittedName>
</protein>
<reference evidence="1 2" key="1">
    <citation type="submission" date="2018-11" db="EMBL/GenBank/DDBJ databases">
        <authorList>
            <consortium name="Pathogen Informatics"/>
        </authorList>
    </citation>
    <scope>NUCLEOTIDE SEQUENCE [LARGE SCALE GENOMIC DNA]</scope>
</reference>
<evidence type="ECO:0000313" key="1">
    <source>
        <dbReference type="EMBL" id="VDP19875.1"/>
    </source>
</evidence>
<reference evidence="3" key="2">
    <citation type="submission" date="2019-09" db="UniProtKB">
        <authorList>
            <consortium name="WormBaseParasite"/>
        </authorList>
    </citation>
    <scope>IDENTIFICATION</scope>
</reference>
<name>A0A183GDT0_HELPZ</name>
<dbReference type="WBParaSite" id="HPBE_0002042701-mRNA-1">
    <property type="protein sequence ID" value="HPBE_0002042701-mRNA-1"/>
    <property type="gene ID" value="HPBE_0002042701"/>
</dbReference>